<sequence>MRNRYSLGYFINYNIWEQAIKLLNLQIEERNKDGIILNNKLNFKYFARIRTQYEGIIDSNDYFEQRIKNNLFYGLSNEFFTYEYGKSKKNFGIRNYFFISYPLVTVHYSIGIYLLMLSQEFIDRIRFSHKNNSKYKIKSYYGGDLRIKKKALLFDNSYKRLFYKEHYDNFKDDIKKETEKSQNKVILKIDIENYYDNISVKKLCYFLNKYIDSISQQKLKFDEYTIDQICFFYEFIMRDKLGIPQSDNNIISDFIGYLYLLFADMTISDEIRDEKIEYSKVIRYVDDIYIIIKYKDNLDEYEKLRENSMNILFQISDLLYYKFGLKINSKTRVLLVDNKDEKEELLNELKKTSAAEYIPEIKIENDKKKNKKNKIKPQERLEEILDEVKKMKENDFIYNHFNTKGEILDTEKLKDVYDKGVLNILNSDSYIKIIGEIFNDFNFNLLRFSTNELILLILKNECSKEKLINFFISKKENITINDRDVILEILNKLDYKDNRLIELLMNNKNFKKIIEEAKSGQACIEYPGYYNLSIKGLSKIYERDSILQQIELRALYERKNSYSVALNHLVNEFHSICFYLDDYENKDHNKYTAADVDNFLNNKVTFDSKNSIQNLFKRRNNNDVSHPGTDELLSQGVTKEEYKKYKKVVGKCLNEILGEESLALVEL</sequence>
<evidence type="ECO:0000313" key="2">
    <source>
        <dbReference type="EMBL" id="MCG4564802.1"/>
    </source>
</evidence>
<accession>A0A9Q4FLK1</accession>
<keyword evidence="3" id="KW-1185">Reference proteome</keyword>
<reference evidence="2" key="1">
    <citation type="submission" date="2022-01" db="EMBL/GenBank/DDBJ databases">
        <title>Collection of gut derived symbiotic bacterial strains cultured from healthy donors.</title>
        <authorList>
            <person name="Lin H."/>
            <person name="Kohout C."/>
            <person name="Waligurski E."/>
            <person name="Pamer E.G."/>
        </authorList>
    </citation>
    <scope>NUCLEOTIDE SEQUENCE</scope>
    <source>
        <strain evidence="2">MSK.14.39</strain>
    </source>
</reference>
<dbReference type="RefSeq" id="WP_237915621.1">
    <property type="nucleotide sequence ID" value="NZ_JAKNID010000012.1"/>
</dbReference>
<comment type="caution">
    <text evidence="2">The sequence shown here is derived from an EMBL/GenBank/DDBJ whole genome shotgun (WGS) entry which is preliminary data.</text>
</comment>
<keyword evidence="1" id="KW-1133">Transmembrane helix</keyword>
<evidence type="ECO:0000256" key="1">
    <source>
        <dbReference type="SAM" id="Phobius"/>
    </source>
</evidence>
<feature type="transmembrane region" description="Helical" evidence="1">
    <location>
        <begin position="96"/>
        <end position="116"/>
    </location>
</feature>
<name>A0A9Q4FLK1_9FIRM</name>
<dbReference type="Proteomes" id="UP001108123">
    <property type="component" value="Unassembled WGS sequence"/>
</dbReference>
<dbReference type="NCBIfam" id="TIGR04499">
    <property type="entry name" value="abortive_AbiA"/>
    <property type="match status" value="1"/>
</dbReference>
<organism evidence="2 3">
    <name type="scientific">Anaerosalibacter bizertensis</name>
    <dbReference type="NCBI Taxonomy" id="932217"/>
    <lineage>
        <taxon>Bacteria</taxon>
        <taxon>Bacillati</taxon>
        <taxon>Bacillota</taxon>
        <taxon>Tissierellia</taxon>
        <taxon>Tissierellales</taxon>
        <taxon>Sporanaerobacteraceae</taxon>
        <taxon>Anaerosalibacter</taxon>
    </lineage>
</organism>
<dbReference type="EMBL" id="JAKNID010000012">
    <property type="protein sequence ID" value="MCG4564802.1"/>
    <property type="molecule type" value="Genomic_DNA"/>
</dbReference>
<proteinExistence type="predicted"/>
<keyword evidence="1" id="KW-0472">Membrane</keyword>
<keyword evidence="1" id="KW-0812">Transmembrane</keyword>
<gene>
    <name evidence="2" type="ORF">L0P62_05000</name>
</gene>
<dbReference type="InterPro" id="IPR030986">
    <property type="entry name" value="AbiA"/>
</dbReference>
<evidence type="ECO:0000313" key="3">
    <source>
        <dbReference type="Proteomes" id="UP001108123"/>
    </source>
</evidence>
<dbReference type="AlphaFoldDB" id="A0A9Q4FLK1"/>
<protein>
    <submittedName>
        <fullName evidence="2">AbiA family abortive infection protein</fullName>
    </submittedName>
</protein>